<dbReference type="EMBL" id="JASNWA010000008">
    <property type="protein sequence ID" value="KAK3170556.1"/>
    <property type="molecule type" value="Genomic_DNA"/>
</dbReference>
<evidence type="ECO:0000256" key="5">
    <source>
        <dbReference type="ARBA" id="ARBA00022989"/>
    </source>
</evidence>
<evidence type="ECO:0000256" key="9">
    <source>
        <dbReference type="SAM" id="Phobius"/>
    </source>
</evidence>
<keyword evidence="7 9" id="KW-0472">Membrane</keyword>
<feature type="transmembrane region" description="Helical" evidence="9">
    <location>
        <begin position="351"/>
        <end position="372"/>
    </location>
</feature>
<reference evidence="10" key="1">
    <citation type="submission" date="2022-11" db="EMBL/GenBank/DDBJ databases">
        <title>Chromosomal genome sequence assembly and mating type (MAT) locus characterization of the leprose asexual lichenized fungus Lepraria neglecta (Nyl.) Erichsen.</title>
        <authorList>
            <person name="Allen J.L."/>
            <person name="Pfeffer B."/>
        </authorList>
    </citation>
    <scope>NUCLEOTIDE SEQUENCE</scope>
    <source>
        <strain evidence="10">Allen 5258</strain>
    </source>
</reference>
<keyword evidence="2" id="KW-0813">Transport</keyword>
<dbReference type="Pfam" id="PF25539">
    <property type="entry name" value="Bestrophin_2"/>
    <property type="match status" value="1"/>
</dbReference>
<dbReference type="PANTHER" id="PTHR33281:SF19">
    <property type="entry name" value="VOLTAGE-DEPENDENT ANION CHANNEL-FORMING PROTEIN YNEE"/>
    <property type="match status" value="1"/>
</dbReference>
<evidence type="ECO:0000256" key="4">
    <source>
        <dbReference type="ARBA" id="ARBA00022692"/>
    </source>
</evidence>
<dbReference type="Proteomes" id="UP001276659">
    <property type="component" value="Unassembled WGS sequence"/>
</dbReference>
<feature type="transmembrane region" description="Helical" evidence="9">
    <location>
        <begin position="89"/>
        <end position="109"/>
    </location>
</feature>
<evidence type="ECO:0000256" key="7">
    <source>
        <dbReference type="ARBA" id="ARBA00023136"/>
    </source>
</evidence>
<dbReference type="GO" id="GO:0005254">
    <property type="term" value="F:chloride channel activity"/>
    <property type="evidence" value="ECO:0007669"/>
    <property type="project" value="InterPro"/>
</dbReference>
<evidence type="ECO:0000313" key="11">
    <source>
        <dbReference type="Proteomes" id="UP001276659"/>
    </source>
</evidence>
<gene>
    <name evidence="10" type="ORF">OEA41_002637</name>
</gene>
<evidence type="ECO:0000256" key="3">
    <source>
        <dbReference type="ARBA" id="ARBA00022475"/>
    </source>
</evidence>
<evidence type="ECO:0000256" key="8">
    <source>
        <dbReference type="SAM" id="MobiDB-lite"/>
    </source>
</evidence>
<comment type="subcellular location">
    <subcellularLocation>
        <location evidence="1">Cell membrane</location>
        <topology evidence="1">Multi-pass membrane protein</topology>
    </subcellularLocation>
</comment>
<organism evidence="10 11">
    <name type="scientific">Lepraria neglecta</name>
    <dbReference type="NCBI Taxonomy" id="209136"/>
    <lineage>
        <taxon>Eukaryota</taxon>
        <taxon>Fungi</taxon>
        <taxon>Dikarya</taxon>
        <taxon>Ascomycota</taxon>
        <taxon>Pezizomycotina</taxon>
        <taxon>Lecanoromycetes</taxon>
        <taxon>OSLEUM clade</taxon>
        <taxon>Lecanoromycetidae</taxon>
        <taxon>Lecanorales</taxon>
        <taxon>Lecanorineae</taxon>
        <taxon>Stereocaulaceae</taxon>
        <taxon>Lepraria</taxon>
    </lineage>
</organism>
<dbReference type="PANTHER" id="PTHR33281">
    <property type="entry name" value="UPF0187 PROTEIN YNEE"/>
    <property type="match status" value="1"/>
</dbReference>
<evidence type="ECO:0000313" key="10">
    <source>
        <dbReference type="EMBL" id="KAK3170556.1"/>
    </source>
</evidence>
<name>A0AAD9Z4B5_9LECA</name>
<keyword evidence="6" id="KW-0406">Ion transport</keyword>
<dbReference type="InterPro" id="IPR044669">
    <property type="entry name" value="YneE/VCCN1/2-like"/>
</dbReference>
<keyword evidence="11" id="KW-1185">Reference proteome</keyword>
<feature type="transmembrane region" description="Helical" evidence="9">
    <location>
        <begin position="326"/>
        <end position="345"/>
    </location>
</feature>
<evidence type="ECO:0000256" key="2">
    <source>
        <dbReference type="ARBA" id="ARBA00022448"/>
    </source>
</evidence>
<feature type="compositionally biased region" description="Basic and acidic residues" evidence="8">
    <location>
        <begin position="10"/>
        <end position="21"/>
    </location>
</feature>
<keyword evidence="3" id="KW-1003">Cell membrane</keyword>
<dbReference type="AlphaFoldDB" id="A0AAD9Z4B5"/>
<proteinExistence type="predicted"/>
<evidence type="ECO:0000256" key="6">
    <source>
        <dbReference type="ARBA" id="ARBA00023065"/>
    </source>
</evidence>
<keyword evidence="5 9" id="KW-1133">Transmembrane helix</keyword>
<comment type="caution">
    <text evidence="10">The sequence shown here is derived from an EMBL/GenBank/DDBJ whole genome shotgun (WGS) entry which is preliminary data.</text>
</comment>
<dbReference type="GO" id="GO:0005886">
    <property type="term" value="C:plasma membrane"/>
    <property type="evidence" value="ECO:0007669"/>
    <property type="project" value="UniProtKB-SubCell"/>
</dbReference>
<protein>
    <submittedName>
        <fullName evidence="10">Uncharacterized protein</fullName>
    </submittedName>
</protein>
<evidence type="ECO:0000256" key="1">
    <source>
        <dbReference type="ARBA" id="ARBA00004651"/>
    </source>
</evidence>
<feature type="transmembrane region" description="Helical" evidence="9">
    <location>
        <begin position="115"/>
        <end position="133"/>
    </location>
</feature>
<feature type="compositionally biased region" description="Polar residues" evidence="8">
    <location>
        <begin position="29"/>
        <end position="45"/>
    </location>
</feature>
<keyword evidence="4 9" id="KW-0812">Transmembrane</keyword>
<feature type="region of interest" description="Disordered" evidence="8">
    <location>
        <begin position="1"/>
        <end position="50"/>
    </location>
</feature>
<accession>A0AAD9Z4B5</accession>
<sequence length="468" mass="52168">MSATTTIRTQRSDGQLDHDNSLKTPRFDVNSQSPSLRDRSPNPSQRLRPLNRRHTSINIDEFITKPLDIEKHSKVPYFLRMRGSITPQMIVPLVFVACWATVITCISQFVKPLVVSSLLLTVLGFVVGLGISFRTSSAYERYVEGRKYWGQLIQTSRDLSRHIWIHAGERHDEDPAKGRADLLAKLTALNLITAFAVSLKRKLRFEPFTNYDDLEQLVAHLSTFAAEATDPSMPPAKAPSIQKVVGTYLGLTMAESNPRKLIKRSKKNLGNLPLEILTYLSAYMESVMANGTLSNGVHQGMVMANLASLNEVLSGTERILNTPLPVAYSIAISQITWVYVIALPFQLWDSLHWITIPGTVIGAYIILGIAAIGREIEDPFGNDVNDLPLDTFCCQIAAEIDIITSKPPPKPEDFITSAKNRVLYSLSYEAWNSKSTEDIRATLKSKANITPTKTESSPMTKEFMQHPV</sequence>